<dbReference type="EMBL" id="BPLR01009023">
    <property type="protein sequence ID" value="GIY29077.1"/>
    <property type="molecule type" value="Genomic_DNA"/>
</dbReference>
<comment type="caution">
    <text evidence="1">The sequence shown here is derived from an EMBL/GenBank/DDBJ whole genome shotgun (WGS) entry which is preliminary data.</text>
</comment>
<sequence length="121" mass="13139">MITSEVAQDDFAIECGTLSLVFEVMPSQGSGKGRGVEERMASPLLLSKDLAKRLWKNCLLSAARFTAAFCFSLLLSLLFRCLTSIEDRVIGGLNVGPRAALASAQAWLFGLKYDHIASNQL</sequence>
<proteinExistence type="predicted"/>
<keyword evidence="2" id="KW-1185">Reference proteome</keyword>
<dbReference type="AlphaFoldDB" id="A0AAV4S6E1"/>
<evidence type="ECO:0000313" key="1">
    <source>
        <dbReference type="EMBL" id="GIY29077.1"/>
    </source>
</evidence>
<accession>A0AAV4S6E1</accession>
<evidence type="ECO:0000313" key="2">
    <source>
        <dbReference type="Proteomes" id="UP001054945"/>
    </source>
</evidence>
<name>A0AAV4S6E1_CAEEX</name>
<gene>
    <name evidence="1" type="ORF">CEXT_674411</name>
</gene>
<reference evidence="1 2" key="1">
    <citation type="submission" date="2021-06" db="EMBL/GenBank/DDBJ databases">
        <title>Caerostris extrusa draft genome.</title>
        <authorList>
            <person name="Kono N."/>
            <person name="Arakawa K."/>
        </authorList>
    </citation>
    <scope>NUCLEOTIDE SEQUENCE [LARGE SCALE GENOMIC DNA]</scope>
</reference>
<organism evidence="1 2">
    <name type="scientific">Caerostris extrusa</name>
    <name type="common">Bark spider</name>
    <name type="synonym">Caerostris bankana</name>
    <dbReference type="NCBI Taxonomy" id="172846"/>
    <lineage>
        <taxon>Eukaryota</taxon>
        <taxon>Metazoa</taxon>
        <taxon>Ecdysozoa</taxon>
        <taxon>Arthropoda</taxon>
        <taxon>Chelicerata</taxon>
        <taxon>Arachnida</taxon>
        <taxon>Araneae</taxon>
        <taxon>Araneomorphae</taxon>
        <taxon>Entelegynae</taxon>
        <taxon>Araneoidea</taxon>
        <taxon>Araneidae</taxon>
        <taxon>Caerostris</taxon>
    </lineage>
</organism>
<dbReference type="Proteomes" id="UP001054945">
    <property type="component" value="Unassembled WGS sequence"/>
</dbReference>
<protein>
    <submittedName>
        <fullName evidence="1">Uncharacterized protein</fullName>
    </submittedName>
</protein>